<evidence type="ECO:0000256" key="3">
    <source>
        <dbReference type="ARBA" id="ARBA00005638"/>
    </source>
</evidence>
<comment type="caution">
    <text evidence="12">The sequence shown here is derived from an EMBL/GenBank/DDBJ whole genome shotgun (WGS) entry which is preliminary data.</text>
</comment>
<evidence type="ECO:0000256" key="4">
    <source>
        <dbReference type="ARBA" id="ARBA00012655"/>
    </source>
</evidence>
<comment type="cofactor">
    <cofactor evidence="1">
        <name>dipyrromethane</name>
        <dbReference type="ChEBI" id="CHEBI:60342"/>
    </cofactor>
</comment>
<proteinExistence type="inferred from homology"/>
<evidence type="ECO:0000256" key="6">
    <source>
        <dbReference type="ARBA" id="ARBA00023133"/>
    </source>
</evidence>
<feature type="domain" description="Porphobilinogen deaminase N-terminal" evidence="10">
    <location>
        <begin position="19"/>
        <end position="237"/>
    </location>
</feature>
<evidence type="ECO:0000313" key="13">
    <source>
        <dbReference type="Proteomes" id="UP001600888"/>
    </source>
</evidence>
<dbReference type="Gene3D" id="3.40.190.10">
    <property type="entry name" value="Periplasmic binding protein-like II"/>
    <property type="match status" value="2"/>
</dbReference>
<dbReference type="InterPro" id="IPR022418">
    <property type="entry name" value="Porphobilinogen_deaminase_C"/>
</dbReference>
<dbReference type="InterPro" id="IPR000860">
    <property type="entry name" value="HemC"/>
</dbReference>
<dbReference type="NCBIfam" id="TIGR00212">
    <property type="entry name" value="hemC"/>
    <property type="match status" value="1"/>
</dbReference>
<sequence>MAAVVDAPPPVPLSSGTTVRVGTRRSGLALKQCEIVISELSKTHPHIKFETVTVSVMGDRDKTTPLPNLGKGLWTSELEAMLTSSPPELDMIVHSLKDMPTSLPDGCVLGCVTRREDPRDVVVFRESHGGRYCRLADLPEGAVVGTSSVRRSAQLRRRFPGLVFKDVRGNIDTRLRKCDDESLGYDAIILAAAGLLRMDCGHRIGQYLDSASEGGGMLHAVGQGALGLEVRSDDEATLSLLKGVLHTETMLACEAERTVMRTLEGGCSVPIGVETDWVPGEDGVGQVLRMRATVVSLDGSQGAETEVTQEVSDAKGAEELGHKVASILVEKGAGKILEAINKTRAETPAAGTLRYLASFLTHTESKQASRESFVINANRASPGPSSPARKRLSLCKC</sequence>
<evidence type="ECO:0000256" key="7">
    <source>
        <dbReference type="ARBA" id="ARBA00023244"/>
    </source>
</evidence>
<comment type="pathway">
    <text evidence="2">Porphyrin-containing compound metabolism; protoporphyrin-IX biosynthesis; coproporphyrinogen-III from 5-aminolevulinate: step 2/4.</text>
</comment>
<keyword evidence="13" id="KW-1185">Reference proteome</keyword>
<evidence type="ECO:0000256" key="8">
    <source>
        <dbReference type="ARBA" id="ARBA00030685"/>
    </source>
</evidence>
<accession>A0ABR4EW91</accession>
<dbReference type="SUPFAM" id="SSF54782">
    <property type="entry name" value="Porphobilinogen deaminase (hydroxymethylbilane synthase), C-terminal domain"/>
    <property type="match status" value="1"/>
</dbReference>
<evidence type="ECO:0000259" key="11">
    <source>
        <dbReference type="Pfam" id="PF03900"/>
    </source>
</evidence>
<comment type="similarity">
    <text evidence="3">Belongs to the HMBS family.</text>
</comment>
<evidence type="ECO:0000256" key="1">
    <source>
        <dbReference type="ARBA" id="ARBA00001916"/>
    </source>
</evidence>
<feature type="domain" description="Porphobilinogen deaminase C-terminal" evidence="11">
    <location>
        <begin position="251"/>
        <end position="328"/>
    </location>
</feature>
<dbReference type="EMBL" id="JBAWTH010000023">
    <property type="protein sequence ID" value="KAL2286716.1"/>
    <property type="molecule type" value="Genomic_DNA"/>
</dbReference>
<gene>
    <name evidence="12" type="ORF">FJTKL_06703</name>
</gene>
<dbReference type="PANTHER" id="PTHR11557:SF0">
    <property type="entry name" value="PORPHOBILINOGEN DEAMINASE"/>
    <property type="match status" value="1"/>
</dbReference>
<dbReference type="PANTHER" id="PTHR11557">
    <property type="entry name" value="PORPHOBILINOGEN DEAMINASE"/>
    <property type="match status" value="1"/>
</dbReference>
<evidence type="ECO:0000256" key="5">
    <source>
        <dbReference type="ARBA" id="ARBA00022679"/>
    </source>
</evidence>
<dbReference type="PRINTS" id="PR00151">
    <property type="entry name" value="PORPHBDMNASE"/>
</dbReference>
<dbReference type="InterPro" id="IPR036803">
    <property type="entry name" value="Porphobilinogen_deaminase_C_sf"/>
</dbReference>
<dbReference type="SUPFAM" id="SSF53850">
    <property type="entry name" value="Periplasmic binding protein-like II"/>
    <property type="match status" value="1"/>
</dbReference>
<dbReference type="Gene3D" id="3.30.160.40">
    <property type="entry name" value="Porphobilinogen deaminase, C-terminal domain"/>
    <property type="match status" value="1"/>
</dbReference>
<keyword evidence="5" id="KW-0808">Transferase</keyword>
<evidence type="ECO:0000259" key="10">
    <source>
        <dbReference type="Pfam" id="PF01379"/>
    </source>
</evidence>
<dbReference type="Proteomes" id="UP001600888">
    <property type="component" value="Unassembled WGS sequence"/>
</dbReference>
<evidence type="ECO:0000313" key="12">
    <source>
        <dbReference type="EMBL" id="KAL2286716.1"/>
    </source>
</evidence>
<evidence type="ECO:0000256" key="2">
    <source>
        <dbReference type="ARBA" id="ARBA00004735"/>
    </source>
</evidence>
<protein>
    <recommendedName>
        <fullName evidence="4">hydroxymethylbilane synthase</fullName>
        <ecNumber evidence="4">2.5.1.61</ecNumber>
    </recommendedName>
    <alternativeName>
        <fullName evidence="9">Hydroxymethylbilane synthase</fullName>
    </alternativeName>
    <alternativeName>
        <fullName evidence="8">Pre-uroporphyrinogen synthase</fullName>
    </alternativeName>
</protein>
<name>A0ABR4EW91_9PEZI</name>
<dbReference type="InterPro" id="IPR022417">
    <property type="entry name" value="Porphobilin_deaminase_N"/>
</dbReference>
<dbReference type="PROSITE" id="PS00533">
    <property type="entry name" value="PORPHOBILINOGEN_DEAM"/>
    <property type="match status" value="1"/>
</dbReference>
<organism evidence="12 13">
    <name type="scientific">Diaporthe vaccinii</name>
    <dbReference type="NCBI Taxonomy" id="105482"/>
    <lineage>
        <taxon>Eukaryota</taxon>
        <taxon>Fungi</taxon>
        <taxon>Dikarya</taxon>
        <taxon>Ascomycota</taxon>
        <taxon>Pezizomycotina</taxon>
        <taxon>Sordariomycetes</taxon>
        <taxon>Sordariomycetidae</taxon>
        <taxon>Diaporthales</taxon>
        <taxon>Diaporthaceae</taxon>
        <taxon>Diaporthe</taxon>
        <taxon>Diaporthe eres species complex</taxon>
    </lineage>
</organism>
<reference evidence="12 13" key="1">
    <citation type="submission" date="2024-03" db="EMBL/GenBank/DDBJ databases">
        <title>A high-quality draft genome sequence of Diaporthe vaccinii, a causative agent of upright dieback and viscid rot disease in cranberry plants.</title>
        <authorList>
            <person name="Sarrasin M."/>
            <person name="Lang B.F."/>
            <person name="Burger G."/>
        </authorList>
    </citation>
    <scope>NUCLEOTIDE SEQUENCE [LARGE SCALE GENOMIC DNA]</scope>
    <source>
        <strain evidence="12 13">IS7</strain>
    </source>
</reference>
<keyword evidence="6" id="KW-0350">Heme biosynthesis</keyword>
<keyword evidence="7" id="KW-0627">Porphyrin biosynthesis</keyword>
<dbReference type="InterPro" id="IPR022419">
    <property type="entry name" value="Porphobilin_deaminase_cofac_BS"/>
</dbReference>
<dbReference type="Pfam" id="PF01379">
    <property type="entry name" value="Porphobil_deam"/>
    <property type="match status" value="1"/>
</dbReference>
<evidence type="ECO:0000256" key="9">
    <source>
        <dbReference type="ARBA" id="ARBA00033064"/>
    </source>
</evidence>
<dbReference type="EC" id="2.5.1.61" evidence="4"/>
<dbReference type="Pfam" id="PF03900">
    <property type="entry name" value="Porphobil_deamC"/>
    <property type="match status" value="1"/>
</dbReference>